<dbReference type="OrthoDB" id="2585816at2759"/>
<dbReference type="EMBL" id="RSCD01000025">
    <property type="protein sequence ID" value="RSH82936.1"/>
    <property type="molecule type" value="Genomic_DNA"/>
</dbReference>
<comment type="caution">
    <text evidence="1">The sequence shown here is derived from an EMBL/GenBank/DDBJ whole genome shotgun (WGS) entry which is preliminary data.</text>
</comment>
<dbReference type="Proteomes" id="UP000279259">
    <property type="component" value="Unassembled WGS sequence"/>
</dbReference>
<proteinExistence type="predicted"/>
<name>A0A427XVJ3_9TREE</name>
<organism evidence="1 2">
    <name type="scientific">Saitozyma podzolica</name>
    <dbReference type="NCBI Taxonomy" id="1890683"/>
    <lineage>
        <taxon>Eukaryota</taxon>
        <taxon>Fungi</taxon>
        <taxon>Dikarya</taxon>
        <taxon>Basidiomycota</taxon>
        <taxon>Agaricomycotina</taxon>
        <taxon>Tremellomycetes</taxon>
        <taxon>Tremellales</taxon>
        <taxon>Trimorphomycetaceae</taxon>
        <taxon>Saitozyma</taxon>
    </lineage>
</organism>
<protein>
    <recommendedName>
        <fullName evidence="3">Transcription factor domain-containing protein</fullName>
    </recommendedName>
</protein>
<keyword evidence="2" id="KW-1185">Reference proteome</keyword>
<evidence type="ECO:0008006" key="3">
    <source>
        <dbReference type="Google" id="ProtNLM"/>
    </source>
</evidence>
<reference evidence="1 2" key="1">
    <citation type="submission" date="2018-11" db="EMBL/GenBank/DDBJ databases">
        <title>Genome sequence of Saitozyma podzolica DSM 27192.</title>
        <authorList>
            <person name="Aliyu H."/>
            <person name="Gorte O."/>
            <person name="Ochsenreither K."/>
        </authorList>
    </citation>
    <scope>NUCLEOTIDE SEQUENCE [LARGE SCALE GENOMIC DNA]</scope>
    <source>
        <strain evidence="1 2">DSM 27192</strain>
    </source>
</reference>
<dbReference type="AlphaFoldDB" id="A0A427XVJ3"/>
<gene>
    <name evidence="1" type="ORF">EHS25_005645</name>
</gene>
<evidence type="ECO:0000313" key="2">
    <source>
        <dbReference type="Proteomes" id="UP000279259"/>
    </source>
</evidence>
<accession>A0A427XVJ3</accession>
<sequence length="410" mass="45997">MEDIKADIQQWWIQEGNEPLCPDLELDDNLLPNVSSSEPLPPLPAPDQVAEARVLDVFISSNFLEYLSPSRIRDLHHRYRSFPASLIEDQLALLFACLCVGTSLDLRANPGDESRAVAWYRHTVDSLQRWGGSSCTALQAMHILQHFLVLFGSMSTTRHNIESILPRDNLRNAPFLRRREFETGMPPKPGLGPENFTAQPVLIQLKLLENQVLNDIHSGEVDTSSVEYVLSTEARNRVLLRAPLMFDSLLGLSSLSVVARSSAQILLGYQRLLQSQALSTSWPQMRRTIACGYLLVRCFWRCELQQQEAESLMAVLYELLDHFSGRWPAAHAAILNFLAIADKLGLVVRRVPAKPSTPAASDTVLDFIWDAPVNFQPTDMSQDEMFGGAAFYREAAIWNSIFNMEDSGSS</sequence>
<evidence type="ECO:0000313" key="1">
    <source>
        <dbReference type="EMBL" id="RSH82936.1"/>
    </source>
</evidence>